<dbReference type="EMBL" id="CAMXCT030001554">
    <property type="protein sequence ID" value="CAL4778419.1"/>
    <property type="molecule type" value="Genomic_DNA"/>
</dbReference>
<feature type="non-terminal residue" evidence="2">
    <location>
        <position position="1"/>
    </location>
</feature>
<feature type="non-terminal residue" evidence="2">
    <location>
        <position position="137"/>
    </location>
</feature>
<feature type="region of interest" description="Disordered" evidence="1">
    <location>
        <begin position="1"/>
        <end position="31"/>
    </location>
</feature>
<reference evidence="3" key="2">
    <citation type="submission" date="2024-04" db="EMBL/GenBank/DDBJ databases">
        <authorList>
            <person name="Chen Y."/>
            <person name="Shah S."/>
            <person name="Dougan E. K."/>
            <person name="Thang M."/>
            <person name="Chan C."/>
        </authorList>
    </citation>
    <scope>NUCLEOTIDE SEQUENCE [LARGE SCALE GENOMIC DNA]</scope>
</reference>
<dbReference type="EMBL" id="CAMXCT020001554">
    <property type="protein sequence ID" value="CAL1144482.1"/>
    <property type="molecule type" value="Genomic_DNA"/>
</dbReference>
<evidence type="ECO:0000313" key="3">
    <source>
        <dbReference type="EMBL" id="CAL1144482.1"/>
    </source>
</evidence>
<dbReference type="Proteomes" id="UP001152797">
    <property type="component" value="Unassembled WGS sequence"/>
</dbReference>
<feature type="compositionally biased region" description="Basic and acidic residues" evidence="1">
    <location>
        <begin position="62"/>
        <end position="78"/>
    </location>
</feature>
<gene>
    <name evidence="2" type="ORF">C1SCF055_LOCUS18039</name>
</gene>
<dbReference type="AlphaFoldDB" id="A0A9P1CHA2"/>
<comment type="caution">
    <text evidence="2">The sequence shown here is derived from an EMBL/GenBank/DDBJ whole genome shotgun (WGS) entry which is preliminary data.</text>
</comment>
<sequence>PSEVVENGADAQDPDPEAVATEPTPEATKDLRQRVEGLEKLVLDLQASLKAKDRALQDWEERSKVKELESDQKEDVKSDPASITQELVTLRRRDMTQKELLGRLQSKLEVQSRKAAECEAALEEANTMEKRDKDSAI</sequence>
<feature type="region of interest" description="Disordered" evidence="1">
    <location>
        <begin position="62"/>
        <end position="81"/>
    </location>
</feature>
<organism evidence="2">
    <name type="scientific">Cladocopium goreaui</name>
    <dbReference type="NCBI Taxonomy" id="2562237"/>
    <lineage>
        <taxon>Eukaryota</taxon>
        <taxon>Sar</taxon>
        <taxon>Alveolata</taxon>
        <taxon>Dinophyceae</taxon>
        <taxon>Suessiales</taxon>
        <taxon>Symbiodiniaceae</taxon>
        <taxon>Cladocopium</taxon>
    </lineage>
</organism>
<name>A0A9P1CHA2_9DINO</name>
<evidence type="ECO:0000313" key="4">
    <source>
        <dbReference type="Proteomes" id="UP001152797"/>
    </source>
</evidence>
<evidence type="ECO:0000313" key="2">
    <source>
        <dbReference type="EMBL" id="CAI3991107.1"/>
    </source>
</evidence>
<keyword evidence="4" id="KW-1185">Reference proteome</keyword>
<protein>
    <submittedName>
        <fullName evidence="2">Uncharacterized protein</fullName>
    </submittedName>
</protein>
<proteinExistence type="predicted"/>
<accession>A0A9P1CHA2</accession>
<dbReference type="EMBL" id="CAMXCT010001554">
    <property type="protein sequence ID" value="CAI3991107.1"/>
    <property type="molecule type" value="Genomic_DNA"/>
</dbReference>
<evidence type="ECO:0000256" key="1">
    <source>
        <dbReference type="SAM" id="MobiDB-lite"/>
    </source>
</evidence>
<reference evidence="2" key="1">
    <citation type="submission" date="2022-10" db="EMBL/GenBank/DDBJ databases">
        <authorList>
            <person name="Chen Y."/>
            <person name="Dougan E. K."/>
            <person name="Chan C."/>
            <person name="Rhodes N."/>
            <person name="Thang M."/>
        </authorList>
    </citation>
    <scope>NUCLEOTIDE SEQUENCE</scope>
</reference>